<feature type="transmembrane region" description="Helical" evidence="1">
    <location>
        <begin position="123"/>
        <end position="141"/>
    </location>
</feature>
<evidence type="ECO:0000256" key="1">
    <source>
        <dbReference type="SAM" id="Phobius"/>
    </source>
</evidence>
<evidence type="ECO:0000313" key="3">
    <source>
        <dbReference type="Proteomes" id="UP000252100"/>
    </source>
</evidence>
<dbReference type="KEGG" id="rue:DT065_14795"/>
<accession>A0A345C1Q7</accession>
<proteinExistence type="predicted"/>
<evidence type="ECO:0000313" key="2">
    <source>
        <dbReference type="EMBL" id="AXF57138.1"/>
    </source>
</evidence>
<feature type="transmembrane region" description="Helical" evidence="1">
    <location>
        <begin position="77"/>
        <end position="103"/>
    </location>
</feature>
<keyword evidence="3" id="KW-1185">Reference proteome</keyword>
<reference evidence="2 3" key="1">
    <citation type="journal article" date="2018" name="J. Microbiol.">
        <title>Salicibibacter kimchii gen. nov., sp. nov., a moderately halophilic and alkalitolerant bacterium in the family Bacillaceae, isolated from kimchi.</title>
        <authorList>
            <person name="Jang J.Y."/>
            <person name="Oh Y.J."/>
            <person name="Lim S.K."/>
            <person name="Park H.K."/>
            <person name="Lee C."/>
            <person name="Kim J.Y."/>
            <person name="Lee M.A."/>
            <person name="Choi H.J."/>
        </authorList>
    </citation>
    <scope>NUCLEOTIDE SEQUENCE [LARGE SCALE GENOMIC DNA]</scope>
    <source>
        <strain evidence="2 3">NKC1-1</strain>
    </source>
</reference>
<keyword evidence="1" id="KW-1133">Transmembrane helix</keyword>
<feature type="transmembrane region" description="Helical" evidence="1">
    <location>
        <begin position="12"/>
        <end position="32"/>
    </location>
</feature>
<name>A0A345C1Q7_9BACI</name>
<feature type="transmembrane region" description="Helical" evidence="1">
    <location>
        <begin position="44"/>
        <end position="65"/>
    </location>
</feature>
<dbReference type="EMBL" id="CP031092">
    <property type="protein sequence ID" value="AXF57138.1"/>
    <property type="molecule type" value="Genomic_DNA"/>
</dbReference>
<keyword evidence="1" id="KW-0472">Membrane</keyword>
<organism evidence="2 3">
    <name type="scientific">Salicibibacter kimchii</name>
    <dbReference type="NCBI Taxonomy" id="2099786"/>
    <lineage>
        <taxon>Bacteria</taxon>
        <taxon>Bacillati</taxon>
        <taxon>Bacillota</taxon>
        <taxon>Bacilli</taxon>
        <taxon>Bacillales</taxon>
        <taxon>Bacillaceae</taxon>
        <taxon>Salicibibacter</taxon>
    </lineage>
</organism>
<dbReference type="AlphaFoldDB" id="A0A345C1Q7"/>
<protein>
    <submittedName>
        <fullName evidence="2">Uncharacterized protein</fullName>
    </submittedName>
</protein>
<sequence>MYFAFKNVLQKLIGASFSISIFFIFIFIYTGFNLFQIHELITTPWIWAVFFGYGLISSFIIDFIGKFLSSFTINKQIVLYILFGYLIFLATLSPIYLLIAGTIGAFFSLLFLFGKEKLKVTKWYSWAAFVVPLISIMMIPFDHTSKQGWDEVHGDNFVEVEYEYFNGEHLVPIHGVQGDQIYFEVDHQFRNGNSYGISVYDKNSENVGMNPRDDDDDVLSVHFEEEAVKYIVVRAIHGHDGQFRVNWWKEGEG</sequence>
<keyword evidence="1" id="KW-0812">Transmembrane</keyword>
<gene>
    <name evidence="2" type="ORF">DT065_14795</name>
</gene>
<dbReference type="Proteomes" id="UP000252100">
    <property type="component" value="Chromosome"/>
</dbReference>